<dbReference type="Pfam" id="PF21957">
    <property type="entry name" value="Zn_ribbon_16"/>
    <property type="match status" value="1"/>
</dbReference>
<dbReference type="InterPro" id="IPR047731">
    <property type="entry name" value="Zinc_ribbon_put"/>
</dbReference>
<protein>
    <submittedName>
        <fullName evidence="3">Uncharacterized protein</fullName>
    </submittedName>
</protein>
<evidence type="ECO:0000313" key="3">
    <source>
        <dbReference type="EMBL" id="MBD2752612.1"/>
    </source>
</evidence>
<dbReference type="InterPro" id="IPR045951">
    <property type="entry name" value="DUF6371"/>
</dbReference>
<comment type="caution">
    <text evidence="3">The sequence shown here is derived from an EMBL/GenBank/DDBJ whole genome shotgun (WGS) entry which is preliminary data.</text>
</comment>
<reference evidence="3" key="1">
    <citation type="submission" date="2020-09" db="EMBL/GenBank/DDBJ databases">
        <authorList>
            <person name="Kim M.K."/>
        </authorList>
    </citation>
    <scope>NUCLEOTIDE SEQUENCE</scope>
    <source>
        <strain evidence="3">BT704</strain>
    </source>
</reference>
<dbReference type="Proteomes" id="UP000653797">
    <property type="component" value="Unassembled WGS sequence"/>
</dbReference>
<evidence type="ECO:0000259" key="2">
    <source>
        <dbReference type="Pfam" id="PF21957"/>
    </source>
</evidence>
<feature type="domain" description="Zinc beta-ribbon finger putative" evidence="2">
    <location>
        <begin position="9"/>
        <end position="66"/>
    </location>
</feature>
<name>A0A927AZP4_9BACT</name>
<keyword evidence="4" id="KW-1185">Reference proteome</keyword>
<accession>A0A927AZP4</accession>
<dbReference type="Pfam" id="PF19898">
    <property type="entry name" value="DUF6371"/>
    <property type="match status" value="1"/>
</dbReference>
<dbReference type="AlphaFoldDB" id="A0A927AZP4"/>
<proteinExistence type="predicted"/>
<dbReference type="EMBL" id="JACXAA010000002">
    <property type="protein sequence ID" value="MBD2752612.1"/>
    <property type="molecule type" value="Genomic_DNA"/>
</dbReference>
<dbReference type="RefSeq" id="WP_191038243.1">
    <property type="nucleotide sequence ID" value="NZ_JACXAA010000002.1"/>
</dbReference>
<evidence type="ECO:0000259" key="1">
    <source>
        <dbReference type="Pfam" id="PF19898"/>
    </source>
</evidence>
<sequence>MTAHTTTLRYKLPKKAVKSDCPDCGPRHRRTLSRYVDTRTGEPLPESYGRCDRESNCGYHLSPYQKSPSGLSYADELYQIWKEDQQRAVPRILTTRQPKVVTAHQPQPVERVVYSIPEEVFKKTQGHYERNQFAKLLQRHFGASIAADLLSRFQIGTSSRWEGACVFWYVDEQNRKRGGQIKLFGEDWHTVKYVDREGRKRSKTSWVHAALKYRLQKAGPIPPWLIDYEQQAECSPCLFGLPQLKTEPTGKPVAIVEAPKTAVLCSYYFPHFIWLAAGGKSYLNAERLAPIKNRKIVLFPDVNAYYDLINDKGQTNRGWENKVQQLQADGFAVTISSYLEELASEPEKEDGMDLADYLLKQWNGYPPDWDDPLLTDTLPTR</sequence>
<feature type="domain" description="DUF6371" evidence="1">
    <location>
        <begin position="131"/>
        <end position="301"/>
    </location>
</feature>
<gene>
    <name evidence="3" type="ORF">IC230_06915</name>
</gene>
<organism evidence="3 4">
    <name type="scientific">Spirosoma validum</name>
    <dbReference type="NCBI Taxonomy" id="2771355"/>
    <lineage>
        <taxon>Bacteria</taxon>
        <taxon>Pseudomonadati</taxon>
        <taxon>Bacteroidota</taxon>
        <taxon>Cytophagia</taxon>
        <taxon>Cytophagales</taxon>
        <taxon>Cytophagaceae</taxon>
        <taxon>Spirosoma</taxon>
    </lineage>
</organism>
<evidence type="ECO:0000313" key="4">
    <source>
        <dbReference type="Proteomes" id="UP000653797"/>
    </source>
</evidence>
<dbReference type="NCBIfam" id="NF040506">
    <property type="entry name" value="PG0870_Nterm"/>
    <property type="match status" value="1"/>
</dbReference>